<evidence type="ECO:0000313" key="2">
    <source>
        <dbReference type="Proteomes" id="UP000054279"/>
    </source>
</evidence>
<evidence type="ECO:0008006" key="3">
    <source>
        <dbReference type="Google" id="ProtNLM"/>
    </source>
</evidence>
<gene>
    <name evidence="1" type="ORF">M422DRAFT_122242</name>
</gene>
<dbReference type="Gene3D" id="2.60.120.330">
    <property type="entry name" value="B-lactam Antibiotic, Isopenicillin N Synthase, Chain"/>
    <property type="match status" value="1"/>
</dbReference>
<dbReference type="OrthoDB" id="406156at2759"/>
<dbReference type="AlphaFoldDB" id="A0A0C9W527"/>
<accession>A0A0C9W527</accession>
<dbReference type="Proteomes" id="UP000054279">
    <property type="component" value="Unassembled WGS sequence"/>
</dbReference>
<organism evidence="1 2">
    <name type="scientific">Sphaerobolus stellatus (strain SS14)</name>
    <dbReference type="NCBI Taxonomy" id="990650"/>
    <lineage>
        <taxon>Eukaryota</taxon>
        <taxon>Fungi</taxon>
        <taxon>Dikarya</taxon>
        <taxon>Basidiomycota</taxon>
        <taxon>Agaricomycotina</taxon>
        <taxon>Agaricomycetes</taxon>
        <taxon>Phallomycetidae</taxon>
        <taxon>Geastrales</taxon>
        <taxon>Sphaerobolaceae</taxon>
        <taxon>Sphaerobolus</taxon>
    </lineage>
</organism>
<feature type="non-terminal residue" evidence="1">
    <location>
        <position position="70"/>
    </location>
</feature>
<protein>
    <recommendedName>
        <fullName evidence="3">Non-haem dioxygenase N-terminal domain-containing protein</fullName>
    </recommendedName>
</protein>
<proteinExistence type="predicted"/>
<feature type="non-terminal residue" evidence="1">
    <location>
        <position position="1"/>
    </location>
</feature>
<keyword evidence="2" id="KW-1185">Reference proteome</keyword>
<reference evidence="1 2" key="1">
    <citation type="submission" date="2014-06" db="EMBL/GenBank/DDBJ databases">
        <title>Evolutionary Origins and Diversification of the Mycorrhizal Mutualists.</title>
        <authorList>
            <consortium name="DOE Joint Genome Institute"/>
            <consortium name="Mycorrhizal Genomics Consortium"/>
            <person name="Kohler A."/>
            <person name="Kuo A."/>
            <person name="Nagy L.G."/>
            <person name="Floudas D."/>
            <person name="Copeland A."/>
            <person name="Barry K.W."/>
            <person name="Cichocki N."/>
            <person name="Veneault-Fourrey C."/>
            <person name="LaButti K."/>
            <person name="Lindquist E.A."/>
            <person name="Lipzen A."/>
            <person name="Lundell T."/>
            <person name="Morin E."/>
            <person name="Murat C."/>
            <person name="Riley R."/>
            <person name="Ohm R."/>
            <person name="Sun H."/>
            <person name="Tunlid A."/>
            <person name="Henrissat B."/>
            <person name="Grigoriev I.V."/>
            <person name="Hibbett D.S."/>
            <person name="Martin F."/>
        </authorList>
    </citation>
    <scope>NUCLEOTIDE SEQUENCE [LARGE SCALE GENOMIC DNA]</scope>
    <source>
        <strain evidence="1 2">SS14</strain>
    </source>
</reference>
<dbReference type="HOGENOM" id="CLU_2711812_0_0_1"/>
<name>A0A0C9W527_SPHS4</name>
<dbReference type="InterPro" id="IPR027443">
    <property type="entry name" value="IPNS-like_sf"/>
</dbReference>
<dbReference type="EMBL" id="KN837105">
    <property type="protein sequence ID" value="KIJ46828.1"/>
    <property type="molecule type" value="Genomic_DNA"/>
</dbReference>
<sequence length="70" mass="7979">PILAPPPFPDNVPTHPLRIINYQLIKAKDEKEIESLWEAAKSLEFWYLKNHGADDEVDAMFSLDAEVMGL</sequence>
<evidence type="ECO:0000313" key="1">
    <source>
        <dbReference type="EMBL" id="KIJ46828.1"/>
    </source>
</evidence>